<dbReference type="InterPro" id="IPR000700">
    <property type="entry name" value="PAS-assoc_C"/>
</dbReference>
<dbReference type="InterPro" id="IPR052016">
    <property type="entry name" value="Bact_Sigma-Reg"/>
</dbReference>
<dbReference type="PROSITE" id="PS50113">
    <property type="entry name" value="PAC"/>
    <property type="match status" value="1"/>
</dbReference>
<dbReference type="Proteomes" id="UP001596200">
    <property type="component" value="Unassembled WGS sequence"/>
</dbReference>
<dbReference type="InterPro" id="IPR000014">
    <property type="entry name" value="PAS"/>
</dbReference>
<dbReference type="Gene3D" id="2.10.70.100">
    <property type="match status" value="1"/>
</dbReference>
<gene>
    <name evidence="3" type="ORF">ACFP1B_18005</name>
</gene>
<reference evidence="4" key="1">
    <citation type="journal article" date="2019" name="Int. J. Syst. Evol. Microbiol.">
        <title>The Global Catalogue of Microorganisms (GCM) 10K type strain sequencing project: providing services to taxonomists for standard genome sequencing and annotation.</title>
        <authorList>
            <consortium name="The Broad Institute Genomics Platform"/>
            <consortium name="The Broad Institute Genome Sequencing Center for Infectious Disease"/>
            <person name="Wu L."/>
            <person name="Ma J."/>
        </authorList>
    </citation>
    <scope>NUCLEOTIDE SEQUENCE [LARGE SCALE GENOMIC DNA]</scope>
    <source>
        <strain evidence="4">JCM 4147</strain>
    </source>
</reference>
<dbReference type="GO" id="GO:0004722">
    <property type="term" value="F:protein serine/threonine phosphatase activity"/>
    <property type="evidence" value="ECO:0007669"/>
    <property type="project" value="UniProtKB-EC"/>
</dbReference>
<evidence type="ECO:0000256" key="1">
    <source>
        <dbReference type="ARBA" id="ARBA00022801"/>
    </source>
</evidence>
<dbReference type="InterPro" id="IPR001932">
    <property type="entry name" value="PPM-type_phosphatase-like_dom"/>
</dbReference>
<organism evidence="3 4">
    <name type="scientific">Streptomyces pulveraceus</name>
    <dbReference type="NCBI Taxonomy" id="68258"/>
    <lineage>
        <taxon>Bacteria</taxon>
        <taxon>Bacillati</taxon>
        <taxon>Actinomycetota</taxon>
        <taxon>Actinomycetes</taxon>
        <taxon>Kitasatosporales</taxon>
        <taxon>Streptomycetaceae</taxon>
        <taxon>Streptomyces</taxon>
    </lineage>
</organism>
<dbReference type="InterPro" id="IPR013655">
    <property type="entry name" value="PAS_fold_3"/>
</dbReference>
<protein>
    <submittedName>
        <fullName evidence="3">PP2C family protein-serine/threonine phosphatase</fullName>
        <ecNumber evidence="3">3.1.3.16</ecNumber>
    </submittedName>
</protein>
<name>A0ABW1GKA6_9ACTN</name>
<dbReference type="InterPro" id="IPR035965">
    <property type="entry name" value="PAS-like_dom_sf"/>
</dbReference>
<feature type="domain" description="PAC" evidence="2">
    <location>
        <begin position="182"/>
        <end position="234"/>
    </location>
</feature>
<dbReference type="InterPro" id="IPR036457">
    <property type="entry name" value="PPM-type-like_dom_sf"/>
</dbReference>
<dbReference type="Gene3D" id="3.30.450.20">
    <property type="entry name" value="PAS domain"/>
    <property type="match status" value="1"/>
</dbReference>
<dbReference type="Gene3D" id="3.60.40.10">
    <property type="entry name" value="PPM-type phosphatase domain"/>
    <property type="match status" value="1"/>
</dbReference>
<dbReference type="SMART" id="SM00086">
    <property type="entry name" value="PAC"/>
    <property type="match status" value="1"/>
</dbReference>
<proteinExistence type="predicted"/>
<keyword evidence="4" id="KW-1185">Reference proteome</keyword>
<sequence length="489" mass="52864">MPPPLSADRPAPQPPARDAVDALIHRTRRLRGDVDAVRRDTVLIDEEDPQLRWQRALCELAVHHLDDLGAHLGQLREGLPPRAPDRPAAVPAQKTMHDAHGKNTGARYDEPKQGSLIGRVGSAEWNLLTDEISWSEELFQIFGRSPEAGPLPLDELPSLLLPEDQPLLTALVTGCLVDGKPIDGEFRILRSDGRMRTLHMMGEPVLDSDGCTASMWAVLRDVSRLRRGQQAVRRTHDTLRHREHRAQAEHRLAVEFQETVLPPWRGSLRLPPEGPGSLDIAAHHLPSGSSPLIGGDWYDALATPDGRTFLTVGDLTGHGIQATSAMAMLLGAVRGMAMAGIEPGPLMGHLNQLLESSLQPSLGSATCCRVDPATGTLAWAQAGHPAPLLFRDGEGWPLPAPDGVLLGAASGVAYEQDEVHLLPGDVLLLHTDGLNRHRDRDAAPDALLALAPRLAQARTAQECLRTVVMEFGGTERLDDACVLVARVGA</sequence>
<dbReference type="PANTHER" id="PTHR43156:SF2">
    <property type="entry name" value="STAGE II SPORULATION PROTEIN E"/>
    <property type="match status" value="1"/>
</dbReference>
<comment type="caution">
    <text evidence="3">The sequence shown here is derived from an EMBL/GenBank/DDBJ whole genome shotgun (WGS) entry which is preliminary data.</text>
</comment>
<dbReference type="CDD" id="cd00130">
    <property type="entry name" value="PAS"/>
    <property type="match status" value="1"/>
</dbReference>
<dbReference type="Pfam" id="PF07228">
    <property type="entry name" value="SpoIIE"/>
    <property type="match status" value="1"/>
</dbReference>
<evidence type="ECO:0000313" key="4">
    <source>
        <dbReference type="Proteomes" id="UP001596200"/>
    </source>
</evidence>
<dbReference type="InterPro" id="IPR001610">
    <property type="entry name" value="PAC"/>
</dbReference>
<evidence type="ECO:0000259" key="2">
    <source>
        <dbReference type="PROSITE" id="PS50113"/>
    </source>
</evidence>
<dbReference type="RefSeq" id="WP_344511182.1">
    <property type="nucleotide sequence ID" value="NZ_BAAATU010000019.1"/>
</dbReference>
<dbReference type="EC" id="3.1.3.16" evidence="3"/>
<keyword evidence="1 3" id="KW-0378">Hydrolase</keyword>
<dbReference type="SUPFAM" id="SSF81606">
    <property type="entry name" value="PP2C-like"/>
    <property type="match status" value="1"/>
</dbReference>
<accession>A0ABW1GKA6</accession>
<dbReference type="PANTHER" id="PTHR43156">
    <property type="entry name" value="STAGE II SPORULATION PROTEIN E-RELATED"/>
    <property type="match status" value="1"/>
</dbReference>
<dbReference type="Pfam" id="PF08447">
    <property type="entry name" value="PAS_3"/>
    <property type="match status" value="1"/>
</dbReference>
<dbReference type="EMBL" id="JBHSPU010000016">
    <property type="protein sequence ID" value="MFC5915301.1"/>
    <property type="molecule type" value="Genomic_DNA"/>
</dbReference>
<evidence type="ECO:0000313" key="3">
    <source>
        <dbReference type="EMBL" id="MFC5915301.1"/>
    </source>
</evidence>
<dbReference type="SMART" id="SM00331">
    <property type="entry name" value="PP2C_SIG"/>
    <property type="match status" value="1"/>
</dbReference>
<dbReference type="SUPFAM" id="SSF55785">
    <property type="entry name" value="PYP-like sensor domain (PAS domain)"/>
    <property type="match status" value="1"/>
</dbReference>